<dbReference type="AlphaFoldDB" id="A0A2L2U526"/>
<protein>
    <submittedName>
        <fullName evidence="1">Uncharacterized protein</fullName>
    </submittedName>
</protein>
<keyword evidence="2" id="KW-1185">Reference proteome</keyword>
<sequence length="74" mass="8457">MCWINKVRISCLNCHNTEPPVRENEKCPQALATGKGCDPKTRSTFEEGDECTKCQEIQRLKDEETLNKAREMGL</sequence>
<accession>A0A2L2U526</accession>
<proteinExistence type="predicted"/>
<organism evidence="1 2">
    <name type="scientific">Fusarium venenatum</name>
    <dbReference type="NCBI Taxonomy" id="56646"/>
    <lineage>
        <taxon>Eukaryota</taxon>
        <taxon>Fungi</taxon>
        <taxon>Dikarya</taxon>
        <taxon>Ascomycota</taxon>
        <taxon>Pezizomycotina</taxon>
        <taxon>Sordariomycetes</taxon>
        <taxon>Hypocreomycetidae</taxon>
        <taxon>Hypocreales</taxon>
        <taxon>Nectriaceae</taxon>
        <taxon>Fusarium</taxon>
    </lineage>
</organism>
<evidence type="ECO:0000313" key="2">
    <source>
        <dbReference type="Proteomes" id="UP000245910"/>
    </source>
</evidence>
<dbReference type="EMBL" id="LN649231">
    <property type="protein sequence ID" value="CEI70455.1"/>
    <property type="molecule type" value="Genomic_DNA"/>
</dbReference>
<dbReference type="Proteomes" id="UP000245910">
    <property type="component" value="Chromosome III"/>
</dbReference>
<evidence type="ECO:0000313" key="1">
    <source>
        <dbReference type="EMBL" id="CEI70455.1"/>
    </source>
</evidence>
<reference evidence="2" key="1">
    <citation type="submission" date="2014-10" db="EMBL/GenBank/DDBJ databases">
        <authorList>
            <person name="King R."/>
        </authorList>
    </citation>
    <scope>NUCLEOTIDE SEQUENCE [LARGE SCALE GENOMIC DNA]</scope>
    <source>
        <strain evidence="2">A3/5</strain>
    </source>
</reference>
<name>A0A2L2U526_9HYPO</name>